<dbReference type="PROSITE" id="PS51007">
    <property type="entry name" value="CYTC"/>
    <property type="match status" value="1"/>
</dbReference>
<keyword evidence="8" id="KW-1185">Reference proteome</keyword>
<dbReference type="Gene3D" id="1.10.760.10">
    <property type="entry name" value="Cytochrome c-like domain"/>
    <property type="match status" value="1"/>
</dbReference>
<evidence type="ECO:0000259" key="6">
    <source>
        <dbReference type="PROSITE" id="PS51007"/>
    </source>
</evidence>
<evidence type="ECO:0000256" key="1">
    <source>
        <dbReference type="ARBA" id="ARBA00022617"/>
    </source>
</evidence>
<keyword evidence="1 4" id="KW-0349">Heme</keyword>
<comment type="caution">
    <text evidence="7">The sequence shown here is derived from an EMBL/GenBank/DDBJ whole genome shotgun (WGS) entry which is preliminary data.</text>
</comment>
<dbReference type="SUPFAM" id="SSF46626">
    <property type="entry name" value="Cytochrome c"/>
    <property type="match status" value="1"/>
</dbReference>
<keyword evidence="3 4" id="KW-0408">Iron</keyword>
<organism evidence="7 8">
    <name type="scientific">Alteromonas marina</name>
    <dbReference type="NCBI Taxonomy" id="203795"/>
    <lineage>
        <taxon>Bacteria</taxon>
        <taxon>Pseudomonadati</taxon>
        <taxon>Pseudomonadota</taxon>
        <taxon>Gammaproteobacteria</taxon>
        <taxon>Alteromonadales</taxon>
        <taxon>Alteromonadaceae</taxon>
        <taxon>Alteromonas/Salinimonas group</taxon>
        <taxon>Alteromonas</taxon>
    </lineage>
</organism>
<dbReference type="AlphaFoldDB" id="A0A0B3YVT5"/>
<proteinExistence type="predicted"/>
<dbReference type="GO" id="GO:0020037">
    <property type="term" value="F:heme binding"/>
    <property type="evidence" value="ECO:0007669"/>
    <property type="project" value="InterPro"/>
</dbReference>
<dbReference type="GO" id="GO:0009055">
    <property type="term" value="F:electron transfer activity"/>
    <property type="evidence" value="ECO:0007669"/>
    <property type="project" value="InterPro"/>
</dbReference>
<feature type="signal peptide" evidence="5">
    <location>
        <begin position="1"/>
        <end position="23"/>
    </location>
</feature>
<reference evidence="7 8" key="1">
    <citation type="submission" date="2014-12" db="EMBL/GenBank/DDBJ databases">
        <title>Genome sequencing of Alteromonas marina AD001.</title>
        <authorList>
            <person name="Adrian T.G.S."/>
            <person name="Chan K.G."/>
        </authorList>
    </citation>
    <scope>NUCLEOTIDE SEQUENCE [LARGE SCALE GENOMIC DNA]</scope>
    <source>
        <strain evidence="7 8">AD001</strain>
    </source>
</reference>
<evidence type="ECO:0000313" key="8">
    <source>
        <dbReference type="Proteomes" id="UP000031197"/>
    </source>
</evidence>
<dbReference type="Proteomes" id="UP000031197">
    <property type="component" value="Unassembled WGS sequence"/>
</dbReference>
<evidence type="ECO:0000256" key="2">
    <source>
        <dbReference type="ARBA" id="ARBA00022723"/>
    </source>
</evidence>
<name>A0A0B3YVT5_9ALTE</name>
<evidence type="ECO:0000313" key="7">
    <source>
        <dbReference type="EMBL" id="KHT44654.1"/>
    </source>
</evidence>
<keyword evidence="5" id="KW-0732">Signal</keyword>
<feature type="domain" description="Cytochrome c" evidence="6">
    <location>
        <begin position="66"/>
        <end position="153"/>
    </location>
</feature>
<evidence type="ECO:0000256" key="4">
    <source>
        <dbReference type="PROSITE-ProRule" id="PRU00433"/>
    </source>
</evidence>
<dbReference type="RefSeq" id="WP_039223478.1">
    <property type="nucleotide sequence ID" value="NZ_JWLW01000066.1"/>
</dbReference>
<dbReference type="GO" id="GO:0046872">
    <property type="term" value="F:metal ion binding"/>
    <property type="evidence" value="ECO:0007669"/>
    <property type="project" value="UniProtKB-KW"/>
</dbReference>
<dbReference type="OrthoDB" id="9797504at2"/>
<gene>
    <name evidence="7" type="ORF">RJ41_17530</name>
</gene>
<dbReference type="InterPro" id="IPR009056">
    <property type="entry name" value="Cyt_c-like_dom"/>
</dbReference>
<evidence type="ECO:0000256" key="3">
    <source>
        <dbReference type="ARBA" id="ARBA00023004"/>
    </source>
</evidence>
<dbReference type="NCBIfam" id="TIGR04494">
    <property type="entry name" value="c550_PedF"/>
    <property type="match status" value="1"/>
</dbReference>
<keyword evidence="2 4" id="KW-0479">Metal-binding</keyword>
<dbReference type="InterPro" id="IPR036909">
    <property type="entry name" value="Cyt_c-like_dom_sf"/>
</dbReference>
<evidence type="ECO:0000256" key="5">
    <source>
        <dbReference type="SAM" id="SignalP"/>
    </source>
</evidence>
<sequence length="165" mass="17935">MKTKISMLFAALVITGLSGHVLAHGNVIPQGADSSAMPPITDGDESENGWVFENPYRSLDEETKTKVIKFGESAYANNCAGCHGLHAQSGGINPDLRELDPESFEDDEWFVERLRFGSAKGMPALGGIPEGQTDPILDQETLWAIKTYVEARRVVAIEEGEIEAD</sequence>
<feature type="chain" id="PRO_5002083791" evidence="5">
    <location>
        <begin position="24"/>
        <end position="165"/>
    </location>
</feature>
<accession>A0A0B3YVT5</accession>
<dbReference type="EMBL" id="JWLW01000066">
    <property type="protein sequence ID" value="KHT44654.1"/>
    <property type="molecule type" value="Genomic_DNA"/>
</dbReference>
<protein>
    <submittedName>
        <fullName evidence="7">Cytochrome C550</fullName>
    </submittedName>
</protein>
<dbReference type="Pfam" id="PF13442">
    <property type="entry name" value="Cytochrome_CBB3"/>
    <property type="match status" value="1"/>
</dbReference>
<dbReference type="InterPro" id="IPR030991">
    <property type="entry name" value="c550_proteobact"/>
</dbReference>